<feature type="chain" id="PRO_5022943244" description="Lipoprotein" evidence="1">
    <location>
        <begin position="24"/>
        <end position="131"/>
    </location>
</feature>
<gene>
    <name evidence="2" type="ORF">OJF2_29340</name>
</gene>
<evidence type="ECO:0000313" key="3">
    <source>
        <dbReference type="Proteomes" id="UP000324233"/>
    </source>
</evidence>
<proteinExistence type="predicted"/>
<organism evidence="2 3">
    <name type="scientific">Aquisphaera giovannonii</name>
    <dbReference type="NCBI Taxonomy" id="406548"/>
    <lineage>
        <taxon>Bacteria</taxon>
        <taxon>Pseudomonadati</taxon>
        <taxon>Planctomycetota</taxon>
        <taxon>Planctomycetia</taxon>
        <taxon>Isosphaerales</taxon>
        <taxon>Isosphaeraceae</taxon>
        <taxon>Aquisphaera</taxon>
    </lineage>
</organism>
<keyword evidence="3" id="KW-1185">Reference proteome</keyword>
<protein>
    <recommendedName>
        <fullName evidence="4">Lipoprotein</fullName>
    </recommendedName>
</protein>
<dbReference type="PROSITE" id="PS51257">
    <property type="entry name" value="PROKAR_LIPOPROTEIN"/>
    <property type="match status" value="1"/>
</dbReference>
<accession>A0A5B9W2V2</accession>
<dbReference type="EMBL" id="CP042997">
    <property type="protein sequence ID" value="QEH34395.1"/>
    <property type="molecule type" value="Genomic_DNA"/>
</dbReference>
<evidence type="ECO:0000313" key="2">
    <source>
        <dbReference type="EMBL" id="QEH34395.1"/>
    </source>
</evidence>
<evidence type="ECO:0008006" key="4">
    <source>
        <dbReference type="Google" id="ProtNLM"/>
    </source>
</evidence>
<keyword evidence="1" id="KW-0732">Signal</keyword>
<dbReference type="Proteomes" id="UP000324233">
    <property type="component" value="Chromosome"/>
</dbReference>
<sequence precursor="true">MIAIPRRRAAARFALLPLVAALAGCGGTPAPAVAPQEQARQTLDQALAAWAEGKTVDAVKAGSPSILVEDPQWKKGVALKKFEVRGEGKPSGAERVFTVKLTLSDSGKEKTQEVDYKVGTSPIFTVFRSMF</sequence>
<evidence type="ECO:0000256" key="1">
    <source>
        <dbReference type="SAM" id="SignalP"/>
    </source>
</evidence>
<feature type="signal peptide" evidence="1">
    <location>
        <begin position="1"/>
        <end position="23"/>
    </location>
</feature>
<name>A0A5B9W2V2_9BACT</name>
<dbReference type="KEGG" id="agv:OJF2_29340"/>
<dbReference type="AlphaFoldDB" id="A0A5B9W2V2"/>
<reference evidence="2 3" key="1">
    <citation type="submission" date="2019-08" db="EMBL/GenBank/DDBJ databases">
        <title>Deep-cultivation of Planctomycetes and their phenomic and genomic characterization uncovers novel biology.</title>
        <authorList>
            <person name="Wiegand S."/>
            <person name="Jogler M."/>
            <person name="Boedeker C."/>
            <person name="Pinto D."/>
            <person name="Vollmers J."/>
            <person name="Rivas-Marin E."/>
            <person name="Kohn T."/>
            <person name="Peeters S.H."/>
            <person name="Heuer A."/>
            <person name="Rast P."/>
            <person name="Oberbeckmann S."/>
            <person name="Bunk B."/>
            <person name="Jeske O."/>
            <person name="Meyerdierks A."/>
            <person name="Storesund J.E."/>
            <person name="Kallscheuer N."/>
            <person name="Luecker S."/>
            <person name="Lage O.M."/>
            <person name="Pohl T."/>
            <person name="Merkel B.J."/>
            <person name="Hornburger P."/>
            <person name="Mueller R.-W."/>
            <person name="Bruemmer F."/>
            <person name="Labrenz M."/>
            <person name="Spormann A.M."/>
            <person name="Op den Camp H."/>
            <person name="Overmann J."/>
            <person name="Amann R."/>
            <person name="Jetten M.S.M."/>
            <person name="Mascher T."/>
            <person name="Medema M.H."/>
            <person name="Devos D.P."/>
            <person name="Kaster A.-K."/>
            <person name="Ovreas L."/>
            <person name="Rohde M."/>
            <person name="Galperin M.Y."/>
            <person name="Jogler C."/>
        </authorList>
    </citation>
    <scope>NUCLEOTIDE SEQUENCE [LARGE SCALE GENOMIC DNA]</scope>
    <source>
        <strain evidence="2 3">OJF2</strain>
    </source>
</reference>